<accession>A0A2N8PPK9</accession>
<dbReference type="Pfam" id="PF01636">
    <property type="entry name" value="APH"/>
    <property type="match status" value="1"/>
</dbReference>
<dbReference type="InterPro" id="IPR002575">
    <property type="entry name" value="Aminoglycoside_PTrfase"/>
</dbReference>
<keyword evidence="2" id="KW-0808">Transferase</keyword>
<dbReference type="RefSeq" id="WP_102924448.1">
    <property type="nucleotide sequence ID" value="NZ_LJSN01000002.1"/>
</dbReference>
<evidence type="ECO:0000313" key="2">
    <source>
        <dbReference type="EMBL" id="PNE42973.1"/>
    </source>
</evidence>
<keyword evidence="3" id="KW-1185">Reference proteome</keyword>
<dbReference type="AlphaFoldDB" id="A0A2N8PPK9"/>
<protein>
    <submittedName>
        <fullName evidence="2">Aminoglycoside phosphotransferase</fullName>
    </submittedName>
</protein>
<evidence type="ECO:0000259" key="1">
    <source>
        <dbReference type="Pfam" id="PF01636"/>
    </source>
</evidence>
<dbReference type="Gene3D" id="3.30.200.20">
    <property type="entry name" value="Phosphorylase Kinase, domain 1"/>
    <property type="match status" value="1"/>
</dbReference>
<organism evidence="2 3">
    <name type="scientific">Streptomyces noursei</name>
    <name type="common">Streptomyces albulus</name>
    <dbReference type="NCBI Taxonomy" id="1971"/>
    <lineage>
        <taxon>Bacteria</taxon>
        <taxon>Bacillati</taxon>
        <taxon>Actinomycetota</taxon>
        <taxon>Actinomycetes</taxon>
        <taxon>Kitasatosporales</taxon>
        <taxon>Streptomycetaceae</taxon>
        <taxon>Streptomyces</taxon>
    </lineage>
</organism>
<dbReference type="InterPro" id="IPR011009">
    <property type="entry name" value="Kinase-like_dom_sf"/>
</dbReference>
<dbReference type="Proteomes" id="UP000236047">
    <property type="component" value="Unassembled WGS sequence"/>
</dbReference>
<gene>
    <name evidence="2" type="ORF">AOB60_05430</name>
</gene>
<name>A0A2N8PPK9_STRNR</name>
<reference evidence="3" key="1">
    <citation type="submission" date="2015-09" db="EMBL/GenBank/DDBJ databases">
        <authorList>
            <person name="Graham D.E."/>
            <person name="Mahan K.M."/>
            <person name="Klingeman D.M."/>
            <person name="Fida T."/>
            <person name="Giannone R.J."/>
            <person name="Hettich R.L."/>
            <person name="Parry R.J."/>
            <person name="Spain J.C."/>
        </authorList>
    </citation>
    <scope>NUCLEOTIDE SEQUENCE [LARGE SCALE GENOMIC DNA]</scope>
    <source>
        <strain evidence="3">JCM 4701</strain>
    </source>
</reference>
<dbReference type="EMBL" id="LJSN01000002">
    <property type="protein sequence ID" value="PNE42973.1"/>
    <property type="molecule type" value="Genomic_DNA"/>
</dbReference>
<dbReference type="GO" id="GO:0016740">
    <property type="term" value="F:transferase activity"/>
    <property type="evidence" value="ECO:0007669"/>
    <property type="project" value="UniProtKB-KW"/>
</dbReference>
<feature type="domain" description="Aminoglycoside phosphotransferase" evidence="1">
    <location>
        <begin position="7"/>
        <end position="218"/>
    </location>
</feature>
<dbReference type="SUPFAM" id="SSF56112">
    <property type="entry name" value="Protein kinase-like (PK-like)"/>
    <property type="match status" value="1"/>
</dbReference>
<evidence type="ECO:0000313" key="3">
    <source>
        <dbReference type="Proteomes" id="UP000236047"/>
    </source>
</evidence>
<comment type="caution">
    <text evidence="2">The sequence shown here is derived from an EMBL/GenBank/DDBJ whole genome shotgun (WGS) entry which is preliminary data.</text>
</comment>
<proteinExistence type="predicted"/>
<sequence>MSADSAITTFSDGWDSEARLVAGRWVERRPRRPEVAGQLVMETRLMPWLAPQLPLPVPVPAVVTEEPLIVRHALVPGEPLAAPTAAQGCRLGDFLRVLHAADTAEAQRRGVPSASQVRGERAALVGEFTSRVLPLLPADRRAPAAALLAEVTALPAHTLVHGDLGPEHVLARDGDLTGVIDFGDVHIGDPAIDLAWALHATPSEFAEVLADTYPATPELCQRALLWHRLGPWYEVTHGLDLGDPHTASSGLDGVLDRLPAAP</sequence>
<dbReference type="Gene3D" id="3.90.1200.10">
    <property type="match status" value="1"/>
</dbReference>